<accession>A0A4Y2AIE3</accession>
<dbReference type="GO" id="GO:0008010">
    <property type="term" value="F:structural constituent of chitin-based larval cuticle"/>
    <property type="evidence" value="ECO:0007669"/>
    <property type="project" value="TreeGrafter"/>
</dbReference>
<dbReference type="EMBL" id="BGPR01080720">
    <property type="protein sequence ID" value="GBL79948.1"/>
    <property type="molecule type" value="Genomic_DNA"/>
</dbReference>
<dbReference type="InterPro" id="IPR000618">
    <property type="entry name" value="Insect_cuticle"/>
</dbReference>
<dbReference type="EMBL" id="BGPR01080712">
    <property type="protein sequence ID" value="GBL79907.1"/>
    <property type="molecule type" value="Genomic_DNA"/>
</dbReference>
<dbReference type="GO" id="GO:0062129">
    <property type="term" value="C:chitin-based extracellular matrix"/>
    <property type="evidence" value="ECO:0007669"/>
    <property type="project" value="TreeGrafter"/>
</dbReference>
<proteinExistence type="predicted"/>
<evidence type="ECO:0000256" key="1">
    <source>
        <dbReference type="PROSITE-ProRule" id="PRU00497"/>
    </source>
</evidence>
<dbReference type="EMBL" id="BGPR01080622">
    <property type="protein sequence ID" value="GBL79510.1"/>
    <property type="molecule type" value="Genomic_DNA"/>
</dbReference>
<protein>
    <recommendedName>
        <fullName evidence="8">Cuticle protein 10.9</fullName>
    </recommendedName>
</protein>
<gene>
    <name evidence="6" type="ORF">AVEN_158327_1</name>
    <name evidence="3" type="ORF">AVEN_216128_1</name>
    <name evidence="4" type="ORF">AVEN_28486_1</name>
    <name evidence="5" type="ORF">AVEN_42582_1</name>
</gene>
<organism evidence="3 7">
    <name type="scientific">Araneus ventricosus</name>
    <name type="common">Orbweaver spider</name>
    <name type="synonym">Epeira ventricosa</name>
    <dbReference type="NCBI Taxonomy" id="182803"/>
    <lineage>
        <taxon>Eukaryota</taxon>
        <taxon>Metazoa</taxon>
        <taxon>Ecdysozoa</taxon>
        <taxon>Arthropoda</taxon>
        <taxon>Chelicerata</taxon>
        <taxon>Arachnida</taxon>
        <taxon>Araneae</taxon>
        <taxon>Araneomorphae</taxon>
        <taxon>Entelegynae</taxon>
        <taxon>Araneoidea</taxon>
        <taxon>Araneidae</taxon>
        <taxon>Araneus</taxon>
    </lineage>
</organism>
<feature type="chain" id="PRO_5036362066" description="Cuticle protein 10.9" evidence="2">
    <location>
        <begin position="25"/>
        <end position="134"/>
    </location>
</feature>
<name>A0A4Y2AIE3_ARAVE</name>
<dbReference type="AlphaFoldDB" id="A0A4Y2AIE3"/>
<dbReference type="PANTHER" id="PTHR10380">
    <property type="entry name" value="CUTICLE PROTEIN"/>
    <property type="match status" value="1"/>
</dbReference>
<keyword evidence="2" id="KW-0732">Signal</keyword>
<keyword evidence="1" id="KW-0193">Cuticle</keyword>
<evidence type="ECO:0000313" key="5">
    <source>
        <dbReference type="EMBL" id="GBL79907.1"/>
    </source>
</evidence>
<evidence type="ECO:0000313" key="6">
    <source>
        <dbReference type="EMBL" id="GBL79948.1"/>
    </source>
</evidence>
<keyword evidence="7" id="KW-1185">Reference proteome</keyword>
<dbReference type="PROSITE" id="PS51155">
    <property type="entry name" value="CHIT_BIND_RR_2"/>
    <property type="match status" value="1"/>
</dbReference>
<sequence>MASRLSSMVFFFIMMATMLSSVHLQNLQVLTSPVVELPQPYNFGFEFADGVGMSQYRLETADGMGVVMGSYCYMDPLGQYRNVEYVAGVDGFKAAITSNEAGLSKHAVGDAIYEIQPPSPAAAVQGLRKAAPLK</sequence>
<evidence type="ECO:0000313" key="7">
    <source>
        <dbReference type="Proteomes" id="UP000499080"/>
    </source>
</evidence>
<evidence type="ECO:0008006" key="8">
    <source>
        <dbReference type="Google" id="ProtNLM"/>
    </source>
</evidence>
<evidence type="ECO:0000313" key="3">
    <source>
        <dbReference type="EMBL" id="GBL79510.1"/>
    </source>
</evidence>
<dbReference type="Pfam" id="PF00379">
    <property type="entry name" value="Chitin_bind_4"/>
    <property type="match status" value="1"/>
</dbReference>
<evidence type="ECO:0000313" key="4">
    <source>
        <dbReference type="EMBL" id="GBL79658.1"/>
    </source>
</evidence>
<dbReference type="Proteomes" id="UP000499080">
    <property type="component" value="Unassembled WGS sequence"/>
</dbReference>
<reference evidence="3 7" key="1">
    <citation type="journal article" date="2019" name="Sci. Rep.">
        <title>Orb-weaving spider Araneus ventricosus genome elucidates the spidroin gene catalogue.</title>
        <authorList>
            <person name="Kono N."/>
            <person name="Nakamura H."/>
            <person name="Ohtoshi R."/>
            <person name="Moran D.A.P."/>
            <person name="Shinohara A."/>
            <person name="Yoshida Y."/>
            <person name="Fujiwara M."/>
            <person name="Mori M."/>
            <person name="Tomita M."/>
            <person name="Arakawa K."/>
        </authorList>
    </citation>
    <scope>NUCLEOTIDE SEQUENCE [LARGE SCALE GENOMIC DNA]</scope>
</reference>
<dbReference type="EMBL" id="BGPR01080655">
    <property type="protein sequence ID" value="GBL79658.1"/>
    <property type="molecule type" value="Genomic_DNA"/>
</dbReference>
<feature type="signal peptide" evidence="2">
    <location>
        <begin position="1"/>
        <end position="24"/>
    </location>
</feature>
<dbReference type="OrthoDB" id="6358661at2759"/>
<comment type="caution">
    <text evidence="3">The sequence shown here is derived from an EMBL/GenBank/DDBJ whole genome shotgun (WGS) entry which is preliminary data.</text>
</comment>
<dbReference type="InterPro" id="IPR050468">
    <property type="entry name" value="Cuticle_Struct_Prot"/>
</dbReference>
<evidence type="ECO:0000256" key="2">
    <source>
        <dbReference type="SAM" id="SignalP"/>
    </source>
</evidence>